<keyword evidence="3" id="KW-1185">Reference proteome</keyword>
<dbReference type="RefSeq" id="WP_303522376.1">
    <property type="nucleotide sequence ID" value="NZ_JAUOQO010000526.1"/>
</dbReference>
<sequence length="72" mass="7680">PLNKDVDTKVDKDTDGGEEAIETPKDDVVIDEPKIDTEAPVSDAPEGDEKPESDSDSIEKEIQSLLGKLSAA</sequence>
<feature type="compositionally biased region" description="Basic and acidic residues" evidence="1">
    <location>
        <begin position="1"/>
        <end position="15"/>
    </location>
</feature>
<feature type="compositionally biased region" description="Basic and acidic residues" evidence="1">
    <location>
        <begin position="22"/>
        <end position="37"/>
    </location>
</feature>
<reference evidence="2" key="1">
    <citation type="submission" date="2023-07" db="EMBL/GenBank/DDBJ databases">
        <title>Genome content predicts the carbon catabolic preferences of heterotrophic bacteria.</title>
        <authorList>
            <person name="Gralka M."/>
        </authorList>
    </citation>
    <scope>NUCLEOTIDE SEQUENCE</scope>
    <source>
        <strain evidence="2">E2R20</strain>
    </source>
</reference>
<protein>
    <submittedName>
        <fullName evidence="2">Uncharacterized protein</fullName>
    </submittedName>
</protein>
<accession>A0AAW7YW86</accession>
<name>A0AAW7YW86_9STAP</name>
<evidence type="ECO:0000313" key="2">
    <source>
        <dbReference type="EMBL" id="MDO6575338.1"/>
    </source>
</evidence>
<proteinExistence type="predicted"/>
<feature type="region of interest" description="Disordered" evidence="1">
    <location>
        <begin position="1"/>
        <end position="72"/>
    </location>
</feature>
<dbReference type="AlphaFoldDB" id="A0AAW7YW86"/>
<comment type="caution">
    <text evidence="2">The sequence shown here is derived from an EMBL/GenBank/DDBJ whole genome shotgun (WGS) entry which is preliminary data.</text>
</comment>
<feature type="compositionally biased region" description="Basic and acidic residues" evidence="1">
    <location>
        <begin position="47"/>
        <end position="62"/>
    </location>
</feature>
<evidence type="ECO:0000256" key="1">
    <source>
        <dbReference type="SAM" id="MobiDB-lite"/>
    </source>
</evidence>
<evidence type="ECO:0000313" key="3">
    <source>
        <dbReference type="Proteomes" id="UP001170310"/>
    </source>
</evidence>
<organism evidence="2 3">
    <name type="scientific">Staphylococcus pasteuri_A</name>
    <dbReference type="NCBI Taxonomy" id="3062664"/>
    <lineage>
        <taxon>Bacteria</taxon>
        <taxon>Bacillati</taxon>
        <taxon>Bacillota</taxon>
        <taxon>Bacilli</taxon>
        <taxon>Bacillales</taxon>
        <taxon>Staphylococcaceae</taxon>
        <taxon>Staphylococcus</taxon>
    </lineage>
</organism>
<dbReference type="Proteomes" id="UP001170310">
    <property type="component" value="Unassembled WGS sequence"/>
</dbReference>
<dbReference type="EMBL" id="JAUOQO010000526">
    <property type="protein sequence ID" value="MDO6575338.1"/>
    <property type="molecule type" value="Genomic_DNA"/>
</dbReference>
<gene>
    <name evidence="2" type="ORF">Q4528_14575</name>
</gene>
<feature type="non-terminal residue" evidence="2">
    <location>
        <position position="1"/>
    </location>
</feature>